<evidence type="ECO:0000256" key="4">
    <source>
        <dbReference type="ARBA" id="ARBA00022475"/>
    </source>
</evidence>
<feature type="transmembrane region" description="Helical" evidence="9">
    <location>
        <begin position="120"/>
        <end position="139"/>
    </location>
</feature>
<evidence type="ECO:0000256" key="9">
    <source>
        <dbReference type="RuleBase" id="RU362122"/>
    </source>
</evidence>
<keyword evidence="6 9" id="KW-0029">Amino-acid transport</keyword>
<dbReference type="PANTHER" id="PTHR30588">
    <property type="entry name" value="BRANCHED-CHAIN AMINO ACID TRANSPORT SYSTEM 2 CARRIER PROTEIN"/>
    <property type="match status" value="1"/>
</dbReference>
<gene>
    <name evidence="10" type="primary">brnQ</name>
    <name evidence="10" type="ORF">ACFPXP_21280</name>
</gene>
<protein>
    <recommendedName>
        <fullName evidence="9">Branched-chain amino acid transport system carrier protein</fullName>
    </recommendedName>
</protein>
<feature type="transmembrane region" description="Helical" evidence="9">
    <location>
        <begin position="282"/>
        <end position="304"/>
    </location>
</feature>
<keyword evidence="3 9" id="KW-0813">Transport</keyword>
<feature type="transmembrane region" description="Helical" evidence="9">
    <location>
        <begin position="341"/>
        <end position="365"/>
    </location>
</feature>
<keyword evidence="11" id="KW-1185">Reference proteome</keyword>
<comment type="similarity">
    <text evidence="2 9">Belongs to the branched chain amino acid transporter family.</text>
</comment>
<feature type="transmembrane region" description="Helical" evidence="9">
    <location>
        <begin position="232"/>
        <end position="252"/>
    </location>
</feature>
<evidence type="ECO:0000256" key="6">
    <source>
        <dbReference type="ARBA" id="ARBA00022970"/>
    </source>
</evidence>
<evidence type="ECO:0000256" key="7">
    <source>
        <dbReference type="ARBA" id="ARBA00022989"/>
    </source>
</evidence>
<feature type="transmembrane region" description="Helical" evidence="9">
    <location>
        <begin position="316"/>
        <end position="335"/>
    </location>
</feature>
<dbReference type="EMBL" id="JBHSQV010000186">
    <property type="protein sequence ID" value="MFC5988944.1"/>
    <property type="molecule type" value="Genomic_DNA"/>
</dbReference>
<dbReference type="Proteomes" id="UP001596250">
    <property type="component" value="Unassembled WGS sequence"/>
</dbReference>
<feature type="transmembrane region" description="Helical" evidence="9">
    <location>
        <begin position="414"/>
        <end position="432"/>
    </location>
</feature>
<keyword evidence="5 9" id="KW-0812">Transmembrane</keyword>
<dbReference type="RefSeq" id="WP_379896473.1">
    <property type="nucleotide sequence ID" value="NZ_CBCSCT010000005.1"/>
</dbReference>
<feature type="transmembrane region" description="Helical" evidence="9">
    <location>
        <begin position="151"/>
        <end position="170"/>
    </location>
</feature>
<feature type="transmembrane region" description="Helical" evidence="9">
    <location>
        <begin position="12"/>
        <end position="29"/>
    </location>
</feature>
<proteinExistence type="inferred from homology"/>
<organism evidence="10 11">
    <name type="scientific">Marinicrinis lubricantis</name>
    <dbReference type="NCBI Taxonomy" id="2086470"/>
    <lineage>
        <taxon>Bacteria</taxon>
        <taxon>Bacillati</taxon>
        <taxon>Bacillota</taxon>
        <taxon>Bacilli</taxon>
        <taxon>Bacillales</taxon>
        <taxon>Paenibacillaceae</taxon>
    </lineage>
</organism>
<sequence length="443" mass="46925">MKRKLPLKEVSALGFFMFALFLGAGNLIFPPLLGQQAGDTIVAAVVGFLLTGVGLPLLAVIAIAQAGGHFDTLFKRVHPIFALVFPFVVYLSIGPFFGIPRTGTVAYEIGVVPFLSGEDRIGLLLSTLVFFSVTFWMALHPAKLVDRVGKVLTPILFLFILMMAIRSFAAPIGDIGEATEKYESGAFIDGFLEGFLTMDAIGALAFGIVIIYRIQEKGITEPTDIRKYTIKAGIIAGIGLSFVYIALAYMGATSVSGVGLQENGGDILTAVTSQLFGGLGSAILAVVVTLACLTTSIGLVSACGEFLALRLKKVPYPWIIAVLCLFSFLMANLGLDQLISVSLPVLIAIYPITIVLIALALLHAVIPVASSVYIGAMIGAGLVSVVDGLMMAGIEIDAVSKLYAHLPMFDLGVGWLLPSVAGGLLGLIFRLAKRGRRRKTDIL</sequence>
<comment type="function">
    <text evidence="9">Component of the transport system for branched-chain amino acids.</text>
</comment>
<evidence type="ECO:0000256" key="1">
    <source>
        <dbReference type="ARBA" id="ARBA00004651"/>
    </source>
</evidence>
<reference evidence="11" key="1">
    <citation type="journal article" date="2019" name="Int. J. Syst. Evol. Microbiol.">
        <title>The Global Catalogue of Microorganisms (GCM) 10K type strain sequencing project: providing services to taxonomists for standard genome sequencing and annotation.</title>
        <authorList>
            <consortium name="The Broad Institute Genomics Platform"/>
            <consortium name="The Broad Institute Genome Sequencing Center for Infectious Disease"/>
            <person name="Wu L."/>
            <person name="Ma J."/>
        </authorList>
    </citation>
    <scope>NUCLEOTIDE SEQUENCE [LARGE SCALE GENOMIC DNA]</scope>
    <source>
        <strain evidence="11">CCM 8749</strain>
    </source>
</reference>
<evidence type="ECO:0000256" key="3">
    <source>
        <dbReference type="ARBA" id="ARBA00022448"/>
    </source>
</evidence>
<keyword evidence="8 9" id="KW-0472">Membrane</keyword>
<keyword evidence="4" id="KW-1003">Cell membrane</keyword>
<feature type="transmembrane region" description="Helical" evidence="9">
    <location>
        <begin position="80"/>
        <end position="100"/>
    </location>
</feature>
<accession>A0ABW1IVH6</accession>
<dbReference type="NCBIfam" id="TIGR00796">
    <property type="entry name" value="livcs"/>
    <property type="match status" value="1"/>
</dbReference>
<evidence type="ECO:0000256" key="2">
    <source>
        <dbReference type="ARBA" id="ARBA00008540"/>
    </source>
</evidence>
<evidence type="ECO:0000256" key="5">
    <source>
        <dbReference type="ARBA" id="ARBA00022692"/>
    </source>
</evidence>
<comment type="caution">
    <text evidence="10">The sequence shown here is derived from an EMBL/GenBank/DDBJ whole genome shotgun (WGS) entry which is preliminary data.</text>
</comment>
<name>A0ABW1IVH6_9BACL</name>
<evidence type="ECO:0000313" key="10">
    <source>
        <dbReference type="EMBL" id="MFC5988944.1"/>
    </source>
</evidence>
<dbReference type="InterPro" id="IPR004685">
    <property type="entry name" value="Brnchd-chn_aa_trnsp_Livcs"/>
</dbReference>
<feature type="transmembrane region" description="Helical" evidence="9">
    <location>
        <begin position="190"/>
        <end position="212"/>
    </location>
</feature>
<feature type="transmembrane region" description="Helical" evidence="9">
    <location>
        <begin position="41"/>
        <end position="68"/>
    </location>
</feature>
<feature type="transmembrane region" description="Helical" evidence="9">
    <location>
        <begin position="372"/>
        <end position="394"/>
    </location>
</feature>
<comment type="subcellular location">
    <subcellularLocation>
        <location evidence="1 9">Cell membrane</location>
        <topology evidence="1 9">Multi-pass membrane protein</topology>
    </subcellularLocation>
</comment>
<evidence type="ECO:0000313" key="11">
    <source>
        <dbReference type="Proteomes" id="UP001596250"/>
    </source>
</evidence>
<dbReference type="PANTHER" id="PTHR30588:SF8">
    <property type="entry name" value="BRANCHED-CHAIN AMINO ACID PERMEASE BRAB"/>
    <property type="match status" value="1"/>
</dbReference>
<dbReference type="Pfam" id="PF05525">
    <property type="entry name" value="Branch_AA_trans"/>
    <property type="match status" value="1"/>
</dbReference>
<keyword evidence="7 9" id="KW-1133">Transmembrane helix</keyword>
<evidence type="ECO:0000256" key="8">
    <source>
        <dbReference type="ARBA" id="ARBA00023136"/>
    </source>
</evidence>